<dbReference type="PANTHER" id="PTHR35992:SF1">
    <property type="entry name" value="CYTOMATRIX PROTEIN-LIKE PROTEIN"/>
    <property type="match status" value="1"/>
</dbReference>
<keyword evidence="3" id="KW-1185">Reference proteome</keyword>
<sequence length="300" mass="35154">MGRRRVSVAVNPTKDREDSWKKIFKGLVDMIEDQQRQLESLVKERRSLEKRFQSQKDRWVFDIKFLQDHISLMARNSEIKDMSRFVEDAKANLIISMKKKEAIMNSLKFEEANDERTDLKLLFEEVSKFLCEPKCVTRSISNTKNDEKSALKAERDFAWNQFKKTDVQLQELIKKTRLEVEAANEKVQKLIVDLEQSQSLNMDKNRRISALQDKIAVLDYDSRKKSEEISRLTKELEVFRSGSNGSITPVLRRCMVKSSKQSHSNGMDIVEKEIRCSKRKAIEIEPRLFTSKFKVPKLKT</sequence>
<organism evidence="2 3">
    <name type="scientific">Mikania micrantha</name>
    <name type="common">bitter vine</name>
    <dbReference type="NCBI Taxonomy" id="192012"/>
    <lineage>
        <taxon>Eukaryota</taxon>
        <taxon>Viridiplantae</taxon>
        <taxon>Streptophyta</taxon>
        <taxon>Embryophyta</taxon>
        <taxon>Tracheophyta</taxon>
        <taxon>Spermatophyta</taxon>
        <taxon>Magnoliopsida</taxon>
        <taxon>eudicotyledons</taxon>
        <taxon>Gunneridae</taxon>
        <taxon>Pentapetalae</taxon>
        <taxon>asterids</taxon>
        <taxon>campanulids</taxon>
        <taxon>Asterales</taxon>
        <taxon>Asteraceae</taxon>
        <taxon>Asteroideae</taxon>
        <taxon>Heliantheae alliance</taxon>
        <taxon>Eupatorieae</taxon>
        <taxon>Mikania</taxon>
    </lineage>
</organism>
<evidence type="ECO:0000313" key="3">
    <source>
        <dbReference type="Proteomes" id="UP000326396"/>
    </source>
</evidence>
<dbReference type="Proteomes" id="UP000326396">
    <property type="component" value="Linkage Group LG11"/>
</dbReference>
<keyword evidence="1" id="KW-0175">Coiled coil</keyword>
<dbReference type="PANTHER" id="PTHR35992">
    <property type="entry name" value="CYTOMATRIX PROTEIN-LIKE PROTEIN"/>
    <property type="match status" value="1"/>
</dbReference>
<dbReference type="OrthoDB" id="1921280at2759"/>
<name>A0A5N6PRR5_9ASTR</name>
<dbReference type="AlphaFoldDB" id="A0A5N6PRR5"/>
<feature type="coiled-coil region" evidence="1">
    <location>
        <begin position="166"/>
        <end position="214"/>
    </location>
</feature>
<evidence type="ECO:0000313" key="2">
    <source>
        <dbReference type="EMBL" id="KAD6796623.1"/>
    </source>
</evidence>
<evidence type="ECO:0000256" key="1">
    <source>
        <dbReference type="SAM" id="Coils"/>
    </source>
</evidence>
<comment type="caution">
    <text evidence="2">The sequence shown here is derived from an EMBL/GenBank/DDBJ whole genome shotgun (WGS) entry which is preliminary data.</text>
</comment>
<dbReference type="EMBL" id="SZYD01000003">
    <property type="protein sequence ID" value="KAD6796623.1"/>
    <property type="molecule type" value="Genomic_DNA"/>
</dbReference>
<accession>A0A5N6PRR5</accession>
<feature type="coiled-coil region" evidence="1">
    <location>
        <begin position="24"/>
        <end position="58"/>
    </location>
</feature>
<reference evidence="2 3" key="1">
    <citation type="submission" date="2019-05" db="EMBL/GenBank/DDBJ databases">
        <title>Mikania micrantha, genome provides insights into the molecular mechanism of rapid growth.</title>
        <authorList>
            <person name="Liu B."/>
        </authorList>
    </citation>
    <scope>NUCLEOTIDE SEQUENCE [LARGE SCALE GENOMIC DNA]</scope>
    <source>
        <strain evidence="2">NLD-2019</strain>
        <tissue evidence="2">Leaf</tissue>
    </source>
</reference>
<gene>
    <name evidence="2" type="ORF">E3N88_07519</name>
</gene>
<protein>
    <submittedName>
        <fullName evidence="2">Uncharacterized protein</fullName>
    </submittedName>
</protein>
<proteinExistence type="predicted"/>